<evidence type="ECO:0000256" key="2">
    <source>
        <dbReference type="SAM" id="SignalP"/>
    </source>
</evidence>
<keyword evidence="4" id="KW-1185">Reference proteome</keyword>
<feature type="region of interest" description="Disordered" evidence="1">
    <location>
        <begin position="26"/>
        <end position="86"/>
    </location>
</feature>
<feature type="chain" id="PRO_5046097148" description="Secreted protein" evidence="2">
    <location>
        <begin position="23"/>
        <end position="174"/>
    </location>
</feature>
<evidence type="ECO:0000313" key="3">
    <source>
        <dbReference type="EnsemblMetazoa" id="AALFPA23_002843.P2898"/>
    </source>
</evidence>
<feature type="compositionally biased region" description="Basic and acidic residues" evidence="1">
    <location>
        <begin position="31"/>
        <end position="41"/>
    </location>
</feature>
<dbReference type="RefSeq" id="XP_019543642.3">
    <property type="nucleotide sequence ID" value="XM_019688097.3"/>
</dbReference>
<keyword evidence="2" id="KW-0732">Signal</keyword>
<organism evidence="3 4">
    <name type="scientific">Aedes albopictus</name>
    <name type="common">Asian tiger mosquito</name>
    <name type="synonym">Stegomyia albopicta</name>
    <dbReference type="NCBI Taxonomy" id="7160"/>
    <lineage>
        <taxon>Eukaryota</taxon>
        <taxon>Metazoa</taxon>
        <taxon>Ecdysozoa</taxon>
        <taxon>Arthropoda</taxon>
        <taxon>Hexapoda</taxon>
        <taxon>Insecta</taxon>
        <taxon>Pterygota</taxon>
        <taxon>Neoptera</taxon>
        <taxon>Endopterygota</taxon>
        <taxon>Diptera</taxon>
        <taxon>Nematocera</taxon>
        <taxon>Culicoidea</taxon>
        <taxon>Culicidae</taxon>
        <taxon>Culicinae</taxon>
        <taxon>Aedini</taxon>
        <taxon>Aedes</taxon>
        <taxon>Stegomyia</taxon>
    </lineage>
</organism>
<dbReference type="Proteomes" id="UP000069940">
    <property type="component" value="Unassembled WGS sequence"/>
</dbReference>
<evidence type="ECO:0008006" key="5">
    <source>
        <dbReference type="Google" id="ProtNLM"/>
    </source>
</evidence>
<accession>A0ABM1XU07</accession>
<feature type="region of interest" description="Disordered" evidence="1">
    <location>
        <begin position="155"/>
        <end position="174"/>
    </location>
</feature>
<sequence length="174" mass="19611">MISRKAVYLFLCSTVFIQHQSCSPVPTNRKIRNDVRRKSVDQSDEGLLSSTEATKPTTTPDSPRLSSDDSSTVPSTVSTRTPTTASDYDYDTKIVKFVEIFKVTDEEHAKVKRDTAPRNMVDPGRQPFKPESGGGDDLELAETHLFRPLFKYQSVNAQRQHIRRQSSSTTTQRT</sequence>
<evidence type="ECO:0000313" key="4">
    <source>
        <dbReference type="Proteomes" id="UP000069940"/>
    </source>
</evidence>
<feature type="compositionally biased region" description="Low complexity" evidence="1">
    <location>
        <begin position="56"/>
        <end position="84"/>
    </location>
</feature>
<feature type="region of interest" description="Disordered" evidence="1">
    <location>
        <begin position="117"/>
        <end position="138"/>
    </location>
</feature>
<dbReference type="GeneID" id="109414278"/>
<reference evidence="4" key="1">
    <citation type="journal article" date="2015" name="Proc. Natl. Acad. Sci. U.S.A.">
        <title>Genome sequence of the Asian Tiger mosquito, Aedes albopictus, reveals insights into its biology, genetics, and evolution.</title>
        <authorList>
            <person name="Chen X.G."/>
            <person name="Jiang X."/>
            <person name="Gu J."/>
            <person name="Xu M."/>
            <person name="Wu Y."/>
            <person name="Deng Y."/>
            <person name="Zhang C."/>
            <person name="Bonizzoni M."/>
            <person name="Dermauw W."/>
            <person name="Vontas J."/>
            <person name="Armbruster P."/>
            <person name="Huang X."/>
            <person name="Yang Y."/>
            <person name="Zhang H."/>
            <person name="He W."/>
            <person name="Peng H."/>
            <person name="Liu Y."/>
            <person name="Wu K."/>
            <person name="Chen J."/>
            <person name="Lirakis M."/>
            <person name="Topalis P."/>
            <person name="Van Leeuwen T."/>
            <person name="Hall A.B."/>
            <person name="Jiang X."/>
            <person name="Thorpe C."/>
            <person name="Mueller R.L."/>
            <person name="Sun C."/>
            <person name="Waterhouse R.M."/>
            <person name="Yan G."/>
            <person name="Tu Z.J."/>
            <person name="Fang X."/>
            <person name="James A.A."/>
        </authorList>
    </citation>
    <scope>NUCLEOTIDE SEQUENCE [LARGE SCALE GENOMIC DNA]</scope>
    <source>
        <strain evidence="4">Foshan</strain>
    </source>
</reference>
<feature type="signal peptide" evidence="2">
    <location>
        <begin position="1"/>
        <end position="22"/>
    </location>
</feature>
<feature type="compositionally biased region" description="Low complexity" evidence="1">
    <location>
        <begin position="165"/>
        <end position="174"/>
    </location>
</feature>
<name>A0ABM1XU07_AEDAL</name>
<evidence type="ECO:0000256" key="1">
    <source>
        <dbReference type="SAM" id="MobiDB-lite"/>
    </source>
</evidence>
<dbReference type="EnsemblMetazoa" id="AALFPA23_002843.R2898">
    <property type="protein sequence ID" value="AALFPA23_002843.P2898"/>
    <property type="gene ID" value="AALFPA23_002843"/>
</dbReference>
<reference evidence="3" key="2">
    <citation type="submission" date="2025-05" db="UniProtKB">
        <authorList>
            <consortium name="EnsemblMetazoa"/>
        </authorList>
    </citation>
    <scope>IDENTIFICATION</scope>
    <source>
        <strain evidence="3">Foshan</strain>
    </source>
</reference>
<proteinExistence type="predicted"/>
<protein>
    <recommendedName>
        <fullName evidence="5">Secreted protein</fullName>
    </recommendedName>
</protein>